<name>A0ABW4L257_9MICO</name>
<dbReference type="CDD" id="cd01392">
    <property type="entry name" value="HTH_LacI"/>
    <property type="match status" value="1"/>
</dbReference>
<evidence type="ECO:0000259" key="5">
    <source>
        <dbReference type="PROSITE" id="PS50932"/>
    </source>
</evidence>
<comment type="caution">
    <text evidence="6">The sequence shown here is derived from an EMBL/GenBank/DDBJ whole genome shotgun (WGS) entry which is preliminary data.</text>
</comment>
<feature type="domain" description="HTH lacI-type" evidence="5">
    <location>
        <begin position="8"/>
        <end position="62"/>
    </location>
</feature>
<organism evidence="6 7">
    <name type="scientific">Georgenia deserti</name>
    <dbReference type="NCBI Taxonomy" id="2093781"/>
    <lineage>
        <taxon>Bacteria</taxon>
        <taxon>Bacillati</taxon>
        <taxon>Actinomycetota</taxon>
        <taxon>Actinomycetes</taxon>
        <taxon>Micrococcales</taxon>
        <taxon>Bogoriellaceae</taxon>
        <taxon>Georgenia</taxon>
    </lineage>
</organism>
<dbReference type="Pfam" id="PF13377">
    <property type="entry name" value="Peripla_BP_3"/>
    <property type="match status" value="1"/>
</dbReference>
<dbReference type="InterPro" id="IPR000843">
    <property type="entry name" value="HTH_LacI"/>
</dbReference>
<dbReference type="EMBL" id="JBHUEE010000003">
    <property type="protein sequence ID" value="MFD1717735.1"/>
    <property type="molecule type" value="Genomic_DNA"/>
</dbReference>
<dbReference type="Pfam" id="PF00356">
    <property type="entry name" value="LacI"/>
    <property type="match status" value="1"/>
</dbReference>
<dbReference type="SMART" id="SM00354">
    <property type="entry name" value="HTH_LACI"/>
    <property type="match status" value="1"/>
</dbReference>
<keyword evidence="2 6" id="KW-0238">DNA-binding</keyword>
<evidence type="ECO:0000313" key="6">
    <source>
        <dbReference type="EMBL" id="MFD1717735.1"/>
    </source>
</evidence>
<keyword evidence="7" id="KW-1185">Reference proteome</keyword>
<evidence type="ECO:0000256" key="2">
    <source>
        <dbReference type="ARBA" id="ARBA00023125"/>
    </source>
</evidence>
<evidence type="ECO:0000256" key="1">
    <source>
        <dbReference type="ARBA" id="ARBA00023015"/>
    </source>
</evidence>
<evidence type="ECO:0000256" key="4">
    <source>
        <dbReference type="SAM" id="MobiDB-lite"/>
    </source>
</evidence>
<sequence length="360" mass="38039">MQSKPGRVTLTEVAQQAGVSKATVSKVLNRRPDVADSTRAHVQTVLESLGYEPTHRGRPEARPTVSVLFKDFATLYSSEVLAGVVGAAQEHGISVVASSLESEGPPNALTPAWFGELADLGHIGLITVTTTLSGGEVAACRRAGLPLVVIDPVEVGLQADESVLSVSATNWSGGMQATEHLLQLGHRRIGLVGGLPASRPAEHRLHGYLAAMQRAGLEPEPELIELAGFAYEDGRDAAGRMLDLPEPPTAIVAGCDISALGVMEASRLRGLRLPDDLSIVGFDDSLAASWSSPQLTTVRQPVREMGRAALRELLASVRGLAPETHHLELSTALVVRDSTARPRGSAEHGRAEGTRQRVAD</sequence>
<keyword evidence="1" id="KW-0805">Transcription regulation</keyword>
<keyword evidence="3" id="KW-0804">Transcription</keyword>
<evidence type="ECO:0000256" key="3">
    <source>
        <dbReference type="ARBA" id="ARBA00023163"/>
    </source>
</evidence>
<dbReference type="RefSeq" id="WP_388004614.1">
    <property type="nucleotide sequence ID" value="NZ_JBHUEE010000003.1"/>
</dbReference>
<evidence type="ECO:0000313" key="7">
    <source>
        <dbReference type="Proteomes" id="UP001597277"/>
    </source>
</evidence>
<proteinExistence type="predicted"/>
<dbReference type="Gene3D" id="1.10.260.40">
    <property type="entry name" value="lambda repressor-like DNA-binding domains"/>
    <property type="match status" value="1"/>
</dbReference>
<protein>
    <submittedName>
        <fullName evidence="6">LacI family DNA-binding transcriptional regulator</fullName>
    </submittedName>
</protein>
<accession>A0ABW4L257</accession>
<dbReference type="PROSITE" id="PS00356">
    <property type="entry name" value="HTH_LACI_1"/>
    <property type="match status" value="1"/>
</dbReference>
<dbReference type="SUPFAM" id="SSF47413">
    <property type="entry name" value="lambda repressor-like DNA-binding domains"/>
    <property type="match status" value="1"/>
</dbReference>
<dbReference type="GO" id="GO:0003677">
    <property type="term" value="F:DNA binding"/>
    <property type="evidence" value="ECO:0007669"/>
    <property type="project" value="UniProtKB-KW"/>
</dbReference>
<reference evidence="7" key="1">
    <citation type="journal article" date="2019" name="Int. J. Syst. Evol. Microbiol.">
        <title>The Global Catalogue of Microorganisms (GCM) 10K type strain sequencing project: providing services to taxonomists for standard genome sequencing and annotation.</title>
        <authorList>
            <consortium name="The Broad Institute Genomics Platform"/>
            <consortium name="The Broad Institute Genome Sequencing Center for Infectious Disease"/>
            <person name="Wu L."/>
            <person name="Ma J."/>
        </authorList>
    </citation>
    <scope>NUCLEOTIDE SEQUENCE [LARGE SCALE GENOMIC DNA]</scope>
    <source>
        <strain evidence="7">JCM 17130</strain>
    </source>
</reference>
<gene>
    <name evidence="6" type="ORF">ACFSE6_07810</name>
</gene>
<dbReference type="InterPro" id="IPR010982">
    <property type="entry name" value="Lambda_DNA-bd_dom_sf"/>
</dbReference>
<dbReference type="PANTHER" id="PTHR30146:SF153">
    <property type="entry name" value="LACTOSE OPERON REPRESSOR"/>
    <property type="match status" value="1"/>
</dbReference>
<dbReference type="PRINTS" id="PR00036">
    <property type="entry name" value="HTHLACI"/>
</dbReference>
<dbReference type="Proteomes" id="UP001597277">
    <property type="component" value="Unassembled WGS sequence"/>
</dbReference>
<dbReference type="PANTHER" id="PTHR30146">
    <property type="entry name" value="LACI-RELATED TRANSCRIPTIONAL REPRESSOR"/>
    <property type="match status" value="1"/>
</dbReference>
<dbReference type="InterPro" id="IPR046335">
    <property type="entry name" value="LacI/GalR-like_sensor"/>
</dbReference>
<dbReference type="SUPFAM" id="SSF53822">
    <property type="entry name" value="Periplasmic binding protein-like I"/>
    <property type="match status" value="1"/>
</dbReference>
<dbReference type="Gene3D" id="3.40.50.2300">
    <property type="match status" value="2"/>
</dbReference>
<dbReference type="PROSITE" id="PS50932">
    <property type="entry name" value="HTH_LACI_2"/>
    <property type="match status" value="1"/>
</dbReference>
<feature type="region of interest" description="Disordered" evidence="4">
    <location>
        <begin position="338"/>
        <end position="360"/>
    </location>
</feature>
<dbReference type="InterPro" id="IPR028082">
    <property type="entry name" value="Peripla_BP_I"/>
</dbReference>